<name>A0ABR2BJ88_9ROSI</name>
<evidence type="ECO:0000256" key="4">
    <source>
        <dbReference type="ARBA" id="ARBA00022692"/>
    </source>
</evidence>
<evidence type="ECO:0000256" key="3">
    <source>
        <dbReference type="ARBA" id="ARBA00022448"/>
    </source>
</evidence>
<evidence type="ECO:0000256" key="7">
    <source>
        <dbReference type="SAM" id="Phobius"/>
    </source>
</evidence>
<accession>A0ABR2BJ88</accession>
<proteinExistence type="inferred from homology"/>
<dbReference type="PANTHER" id="PTHR31585">
    <property type="entry name" value="FOLATE-BIOPTERIN TRANSPORTER 1, CHLOROPLASTIC"/>
    <property type="match status" value="1"/>
</dbReference>
<keyword evidence="4 7" id="KW-0812">Transmembrane</keyword>
<dbReference type="PANTHER" id="PTHR31585:SF12">
    <property type="entry name" value="FOLATE-BIOPTERIN TRANSPORTER 9, CHLOROPLASTIC-RELATED"/>
    <property type="match status" value="1"/>
</dbReference>
<evidence type="ECO:0000256" key="5">
    <source>
        <dbReference type="ARBA" id="ARBA00022989"/>
    </source>
</evidence>
<gene>
    <name evidence="8" type="ORF">V6N12_008542</name>
</gene>
<dbReference type="Pfam" id="PF03092">
    <property type="entry name" value="BT1"/>
    <property type="match status" value="1"/>
</dbReference>
<keyword evidence="3" id="KW-0813">Transport</keyword>
<evidence type="ECO:0000313" key="9">
    <source>
        <dbReference type="Proteomes" id="UP001472677"/>
    </source>
</evidence>
<dbReference type="Gene3D" id="1.20.1250.20">
    <property type="entry name" value="MFS general substrate transporter like domains"/>
    <property type="match status" value="1"/>
</dbReference>
<feature type="transmembrane region" description="Helical" evidence="7">
    <location>
        <begin position="254"/>
        <end position="275"/>
    </location>
</feature>
<comment type="similarity">
    <text evidence="2">Belongs to the major facilitator superfamily. Folate-biopterin transporter (TC 2.A.71) family.</text>
</comment>
<dbReference type="EMBL" id="JBBPBM010000109">
    <property type="protein sequence ID" value="KAK8507198.1"/>
    <property type="molecule type" value="Genomic_DNA"/>
</dbReference>
<feature type="transmembrane region" description="Helical" evidence="7">
    <location>
        <begin position="225"/>
        <end position="248"/>
    </location>
</feature>
<evidence type="ECO:0000313" key="8">
    <source>
        <dbReference type="EMBL" id="KAK8507198.1"/>
    </source>
</evidence>
<dbReference type="SUPFAM" id="SSF103473">
    <property type="entry name" value="MFS general substrate transporter"/>
    <property type="match status" value="1"/>
</dbReference>
<evidence type="ECO:0008006" key="10">
    <source>
        <dbReference type="Google" id="ProtNLM"/>
    </source>
</evidence>
<comment type="subcellular location">
    <subcellularLocation>
        <location evidence="1">Membrane</location>
        <topology evidence="1">Multi-pass membrane protein</topology>
    </subcellularLocation>
</comment>
<keyword evidence="6 7" id="KW-0472">Membrane</keyword>
<sequence>MSTLCGLGYWVQGFRCFPWLALNFHMAHNLNFDPSTLQLVQSSASLPMAAKPLYGILSDALCMAGLHRIPYICIGVLVQILSWGQLALIPVAGQAVPALMACVVLGNLGASIEEVSKDALVTEYGQKHRIKGLQSYSFMALAVGGILGNFLGGYLLLKLQPRTMFLVFSALLSLQLAISSSECIGLLQPEGRNQIRSSQSITDNIRKQLSGLMIAIGEDTIFRPLTWIATSIAAVPVLSGPIFCYQTQYLNLDLWVIGMSKVVGQLMLLSLTLIYDHCWKQIPMRKLVGGIQFVYGTSLLLDLILVTQINVDVFQIPNEVFALCFCGLAETIAQFKILPFTVLLATLCPRGLLIQFVAALLPLGWIHQLPIAHPVDKEIKNCIEEIEGFEELLVQM</sequence>
<protein>
    <recommendedName>
        <fullName evidence="10">Folate-biopterin transporter 8, chloroplastic</fullName>
    </recommendedName>
</protein>
<keyword evidence="9" id="KW-1185">Reference proteome</keyword>
<dbReference type="InterPro" id="IPR036259">
    <property type="entry name" value="MFS_trans_sf"/>
</dbReference>
<reference evidence="8 9" key="1">
    <citation type="journal article" date="2024" name="G3 (Bethesda)">
        <title>Genome assembly of Hibiscus sabdariffa L. provides insights into metabolisms of medicinal natural products.</title>
        <authorList>
            <person name="Kim T."/>
        </authorList>
    </citation>
    <scope>NUCLEOTIDE SEQUENCE [LARGE SCALE GENOMIC DNA]</scope>
    <source>
        <strain evidence="8">TK-2024</strain>
        <tissue evidence="8">Old leaves</tissue>
    </source>
</reference>
<dbReference type="Proteomes" id="UP001472677">
    <property type="component" value="Unassembled WGS sequence"/>
</dbReference>
<evidence type="ECO:0000256" key="1">
    <source>
        <dbReference type="ARBA" id="ARBA00004141"/>
    </source>
</evidence>
<comment type="caution">
    <text evidence="8">The sequence shown here is derived from an EMBL/GenBank/DDBJ whole genome shotgun (WGS) entry which is preliminary data.</text>
</comment>
<feature type="transmembrane region" description="Helical" evidence="7">
    <location>
        <begin position="287"/>
        <end position="308"/>
    </location>
</feature>
<evidence type="ECO:0000256" key="2">
    <source>
        <dbReference type="ARBA" id="ARBA00007015"/>
    </source>
</evidence>
<feature type="transmembrane region" description="Helical" evidence="7">
    <location>
        <begin position="136"/>
        <end position="157"/>
    </location>
</feature>
<organism evidence="8 9">
    <name type="scientific">Hibiscus sabdariffa</name>
    <name type="common">roselle</name>
    <dbReference type="NCBI Taxonomy" id="183260"/>
    <lineage>
        <taxon>Eukaryota</taxon>
        <taxon>Viridiplantae</taxon>
        <taxon>Streptophyta</taxon>
        <taxon>Embryophyta</taxon>
        <taxon>Tracheophyta</taxon>
        <taxon>Spermatophyta</taxon>
        <taxon>Magnoliopsida</taxon>
        <taxon>eudicotyledons</taxon>
        <taxon>Gunneridae</taxon>
        <taxon>Pentapetalae</taxon>
        <taxon>rosids</taxon>
        <taxon>malvids</taxon>
        <taxon>Malvales</taxon>
        <taxon>Malvaceae</taxon>
        <taxon>Malvoideae</taxon>
        <taxon>Hibiscus</taxon>
    </lineage>
</organism>
<keyword evidence="5 7" id="KW-1133">Transmembrane helix</keyword>
<evidence type="ECO:0000256" key="6">
    <source>
        <dbReference type="ARBA" id="ARBA00023136"/>
    </source>
</evidence>
<dbReference type="InterPro" id="IPR039309">
    <property type="entry name" value="BT1"/>
</dbReference>